<feature type="transmembrane region" description="Helical" evidence="4">
    <location>
        <begin position="89"/>
        <end position="110"/>
    </location>
</feature>
<name>A0A2T5JEF5_9SPHI</name>
<keyword evidence="4" id="KW-1133">Transmembrane helix</keyword>
<reference evidence="6 7" key="1">
    <citation type="submission" date="2018-04" db="EMBL/GenBank/DDBJ databases">
        <title>Genomic Encyclopedia of Archaeal and Bacterial Type Strains, Phase II (KMG-II): from individual species to whole genera.</title>
        <authorList>
            <person name="Goeker M."/>
        </authorList>
    </citation>
    <scope>NUCLEOTIDE SEQUENCE [LARGE SCALE GENOMIC DNA]</scope>
    <source>
        <strain evidence="6 7">DSM 26809</strain>
    </source>
</reference>
<dbReference type="EMBL" id="QAOQ01000001">
    <property type="protein sequence ID" value="PTR00822.1"/>
    <property type="molecule type" value="Genomic_DNA"/>
</dbReference>
<evidence type="ECO:0000256" key="1">
    <source>
        <dbReference type="ARBA" id="ARBA00009324"/>
    </source>
</evidence>
<organism evidence="6 7">
    <name type="scientific">Mucilaginibacter yixingensis</name>
    <dbReference type="NCBI Taxonomy" id="1295612"/>
    <lineage>
        <taxon>Bacteria</taxon>
        <taxon>Pseudomonadati</taxon>
        <taxon>Bacteroidota</taxon>
        <taxon>Sphingobacteriia</taxon>
        <taxon>Sphingobacteriales</taxon>
        <taxon>Sphingobacteriaceae</taxon>
        <taxon>Mucilaginibacter</taxon>
    </lineage>
</organism>
<dbReference type="GO" id="GO:0016123">
    <property type="term" value="P:xanthophyll biosynthetic process"/>
    <property type="evidence" value="ECO:0007669"/>
    <property type="project" value="TreeGrafter"/>
</dbReference>
<dbReference type="PANTHER" id="PTHR31899:SF9">
    <property type="entry name" value="BETA-CAROTENE 3-HYDROXYLASE 1, CHLOROPLASTIC"/>
    <property type="match status" value="1"/>
</dbReference>
<dbReference type="Pfam" id="PF04116">
    <property type="entry name" value="FA_hydroxylase"/>
    <property type="match status" value="1"/>
</dbReference>
<comment type="caution">
    <text evidence="6">The sequence shown here is derived from an EMBL/GenBank/DDBJ whole genome shotgun (WGS) entry which is preliminary data.</text>
</comment>
<dbReference type="RefSeq" id="WP_245916950.1">
    <property type="nucleotide sequence ID" value="NZ_CP160205.1"/>
</dbReference>
<dbReference type="InterPro" id="IPR045019">
    <property type="entry name" value="BETA-OHASE-like"/>
</dbReference>
<keyword evidence="3" id="KW-0560">Oxidoreductase</keyword>
<proteinExistence type="inferred from homology"/>
<dbReference type="Proteomes" id="UP000244168">
    <property type="component" value="Unassembled WGS sequence"/>
</dbReference>
<dbReference type="GO" id="GO:0016119">
    <property type="term" value="P:carotene metabolic process"/>
    <property type="evidence" value="ECO:0007669"/>
    <property type="project" value="TreeGrafter"/>
</dbReference>
<evidence type="ECO:0000259" key="5">
    <source>
        <dbReference type="Pfam" id="PF04116"/>
    </source>
</evidence>
<evidence type="ECO:0000256" key="2">
    <source>
        <dbReference type="ARBA" id="ARBA00022746"/>
    </source>
</evidence>
<dbReference type="PANTHER" id="PTHR31899">
    <property type="entry name" value="BETA-CAROTENE 3-HYDROXYLASE 1, CHLOROPLASTIC"/>
    <property type="match status" value="1"/>
</dbReference>
<evidence type="ECO:0000313" key="6">
    <source>
        <dbReference type="EMBL" id="PTR00822.1"/>
    </source>
</evidence>
<keyword evidence="4" id="KW-0472">Membrane</keyword>
<dbReference type="GO" id="GO:0010291">
    <property type="term" value="F:beta-carotene 3-hydroxylase activity"/>
    <property type="evidence" value="ECO:0007669"/>
    <property type="project" value="TreeGrafter"/>
</dbReference>
<feature type="transmembrane region" description="Helical" evidence="4">
    <location>
        <begin position="12"/>
        <end position="32"/>
    </location>
</feature>
<feature type="domain" description="Fatty acid hydroxylase" evidence="5">
    <location>
        <begin position="23"/>
        <end position="148"/>
    </location>
</feature>
<sequence length="159" mass="18884">MLFNAVEDSFYQMLVLINIAIIIATIAGMEAISWAMHKYLFHGPLWFIHKTHHGHGKGWFELNDLFSILFAGIALWLMWLGHLSLDHRFWLGTGISIYGIIYFIFHDWFIHNRFKAFRSNNRYLLAIRRAHKIHHKSMKKWPSEEFGLLVVGRKWFRGS</sequence>
<keyword evidence="2" id="KW-0125">Carotenoid biosynthesis</keyword>
<feature type="transmembrane region" description="Helical" evidence="4">
    <location>
        <begin position="65"/>
        <end position="83"/>
    </location>
</feature>
<comment type="similarity">
    <text evidence="1">Belongs to the sterol desaturase family.</text>
</comment>
<dbReference type="InterPro" id="IPR006694">
    <property type="entry name" value="Fatty_acid_hydroxylase"/>
</dbReference>
<evidence type="ECO:0000256" key="4">
    <source>
        <dbReference type="SAM" id="Phobius"/>
    </source>
</evidence>
<gene>
    <name evidence="6" type="ORF">C8P68_10149</name>
</gene>
<dbReference type="AlphaFoldDB" id="A0A2T5JEF5"/>
<keyword evidence="4" id="KW-0812">Transmembrane</keyword>
<dbReference type="GO" id="GO:0005506">
    <property type="term" value="F:iron ion binding"/>
    <property type="evidence" value="ECO:0007669"/>
    <property type="project" value="InterPro"/>
</dbReference>
<evidence type="ECO:0000256" key="3">
    <source>
        <dbReference type="ARBA" id="ARBA00023002"/>
    </source>
</evidence>
<keyword evidence="7" id="KW-1185">Reference proteome</keyword>
<protein>
    <submittedName>
        <fullName evidence="6">Beta-carotene 3-hydroxylase</fullName>
    </submittedName>
</protein>
<evidence type="ECO:0000313" key="7">
    <source>
        <dbReference type="Proteomes" id="UP000244168"/>
    </source>
</evidence>
<accession>A0A2T5JEF5</accession>